<reference evidence="1" key="1">
    <citation type="submission" date="2022-04" db="EMBL/GenBank/DDBJ databases">
        <title>Genome of the entomopathogenic fungus Entomophthora muscae.</title>
        <authorList>
            <person name="Elya C."/>
            <person name="Lovett B.R."/>
            <person name="Lee E."/>
            <person name="Macias A.M."/>
            <person name="Hajek A.E."/>
            <person name="De Bivort B.L."/>
            <person name="Kasson M.T."/>
            <person name="De Fine Licht H.H."/>
            <person name="Stajich J.E."/>
        </authorList>
    </citation>
    <scope>NUCLEOTIDE SEQUENCE</scope>
    <source>
        <strain evidence="1">Berkeley</strain>
    </source>
</reference>
<proteinExistence type="predicted"/>
<evidence type="ECO:0000313" key="2">
    <source>
        <dbReference type="Proteomes" id="UP001165960"/>
    </source>
</evidence>
<protein>
    <submittedName>
        <fullName evidence="1">Uncharacterized protein</fullName>
    </submittedName>
</protein>
<keyword evidence="2" id="KW-1185">Reference proteome</keyword>
<evidence type="ECO:0000313" key="1">
    <source>
        <dbReference type="EMBL" id="KAJ9078224.1"/>
    </source>
</evidence>
<accession>A0ACC2TUI1</accession>
<comment type="caution">
    <text evidence="1">The sequence shown here is derived from an EMBL/GenBank/DDBJ whole genome shotgun (WGS) entry which is preliminary data.</text>
</comment>
<organism evidence="1 2">
    <name type="scientific">Entomophthora muscae</name>
    <dbReference type="NCBI Taxonomy" id="34485"/>
    <lineage>
        <taxon>Eukaryota</taxon>
        <taxon>Fungi</taxon>
        <taxon>Fungi incertae sedis</taxon>
        <taxon>Zoopagomycota</taxon>
        <taxon>Entomophthoromycotina</taxon>
        <taxon>Entomophthoromycetes</taxon>
        <taxon>Entomophthorales</taxon>
        <taxon>Entomophthoraceae</taxon>
        <taxon>Entomophthora</taxon>
    </lineage>
</organism>
<sequence>MKPSVAVLICPGANTSMPAFIAEAKRAEKRANIEYAAHNSNCSSNDNGRDNSEELLTRDCGKLNSLGN</sequence>
<gene>
    <name evidence="1" type="ORF">DSO57_1008888</name>
</gene>
<dbReference type="EMBL" id="QTSX02002157">
    <property type="protein sequence ID" value="KAJ9078224.1"/>
    <property type="molecule type" value="Genomic_DNA"/>
</dbReference>
<dbReference type="Proteomes" id="UP001165960">
    <property type="component" value="Unassembled WGS sequence"/>
</dbReference>
<name>A0ACC2TUI1_9FUNG</name>